<protein>
    <submittedName>
        <fullName evidence="2">Uncharacterized protein</fullName>
    </submittedName>
</protein>
<evidence type="ECO:0000313" key="3">
    <source>
        <dbReference type="Proteomes" id="UP000033633"/>
    </source>
</evidence>
<evidence type="ECO:0000256" key="1">
    <source>
        <dbReference type="SAM" id="MobiDB-lite"/>
    </source>
</evidence>
<evidence type="ECO:0000313" key="2">
    <source>
        <dbReference type="EMBL" id="KKD00885.1"/>
    </source>
</evidence>
<proteinExistence type="predicted"/>
<reference evidence="2 3" key="1">
    <citation type="submission" date="2014-12" db="EMBL/GenBank/DDBJ databases">
        <title>Mercury Reductase activity and rhizosphere competence traits in the genome of root associated Photobacterium halotolerans MELD1.</title>
        <authorList>
            <person name="Mathew D.C."/>
            <person name="Huang C.-C."/>
        </authorList>
    </citation>
    <scope>NUCLEOTIDE SEQUENCE [LARGE SCALE GENOMIC DNA]</scope>
    <source>
        <strain evidence="2 3">MELD1</strain>
    </source>
</reference>
<dbReference type="EMBL" id="JWYV01000002">
    <property type="protein sequence ID" value="KKD00885.1"/>
    <property type="molecule type" value="Genomic_DNA"/>
</dbReference>
<accession>A0A0F5VHC0</accession>
<gene>
    <name evidence="2" type="ORF">KY46_03505</name>
</gene>
<comment type="caution">
    <text evidence="2">The sequence shown here is derived from an EMBL/GenBank/DDBJ whole genome shotgun (WGS) entry which is preliminary data.</text>
</comment>
<dbReference type="AlphaFoldDB" id="A0A0F5VHC0"/>
<dbReference type="STRING" id="265726.KY46_03505"/>
<organism evidence="2 3">
    <name type="scientific">Photobacterium halotolerans</name>
    <dbReference type="NCBI Taxonomy" id="265726"/>
    <lineage>
        <taxon>Bacteria</taxon>
        <taxon>Pseudomonadati</taxon>
        <taxon>Pseudomonadota</taxon>
        <taxon>Gammaproteobacteria</taxon>
        <taxon>Vibrionales</taxon>
        <taxon>Vibrionaceae</taxon>
        <taxon>Photobacterium</taxon>
    </lineage>
</organism>
<feature type="region of interest" description="Disordered" evidence="1">
    <location>
        <begin position="1"/>
        <end position="61"/>
    </location>
</feature>
<dbReference type="PATRIC" id="fig|265726.11.peg.2048"/>
<sequence length="61" mass="6607">MVADPSALNKVPVVPNLTDSRGHLTKGKSRYTAQSHQHDALSNKAAPDNVESLKLKKARSQ</sequence>
<name>A0A0F5VHC0_9GAMM</name>
<dbReference type="Proteomes" id="UP000033633">
    <property type="component" value="Unassembled WGS sequence"/>
</dbReference>
<keyword evidence="3" id="KW-1185">Reference proteome</keyword>